<evidence type="ECO:0000256" key="1">
    <source>
        <dbReference type="ARBA" id="ARBA00004167"/>
    </source>
</evidence>
<keyword evidence="7 8" id="KW-0472">Membrane</keyword>
<organism evidence="9 10">
    <name type="scientific">Erpetoichthys calabaricus</name>
    <name type="common">Rope fish</name>
    <name type="synonym">Calamoichthys calabaricus</name>
    <dbReference type="NCBI Taxonomy" id="27687"/>
    <lineage>
        <taxon>Eukaryota</taxon>
        <taxon>Metazoa</taxon>
        <taxon>Chordata</taxon>
        <taxon>Craniata</taxon>
        <taxon>Vertebrata</taxon>
        <taxon>Euteleostomi</taxon>
        <taxon>Actinopterygii</taxon>
        <taxon>Polypteriformes</taxon>
        <taxon>Polypteridae</taxon>
        <taxon>Erpetoichthys</taxon>
    </lineage>
</organism>
<reference evidence="9" key="2">
    <citation type="submission" date="2025-08" db="UniProtKB">
        <authorList>
            <consortium name="Ensembl"/>
        </authorList>
    </citation>
    <scope>IDENTIFICATION</scope>
</reference>
<evidence type="ECO:0000256" key="7">
    <source>
        <dbReference type="ARBA" id="ARBA00023136"/>
    </source>
</evidence>
<dbReference type="PANTHER" id="PTHR14132:SF22">
    <property type="entry name" value="FXYD DOMAIN-CONTAINING ION TRANSPORT REGULATOR"/>
    <property type="match status" value="1"/>
</dbReference>
<proteinExistence type="inferred from homology"/>
<evidence type="ECO:0000313" key="9">
    <source>
        <dbReference type="Ensembl" id="ENSECRP00000027156.1"/>
    </source>
</evidence>
<dbReference type="AlphaFoldDB" id="A0A8C4T6U9"/>
<accession>A0A8C4T6U9</accession>
<keyword evidence="4 8" id="KW-0812">Transmembrane</keyword>
<dbReference type="InterPro" id="IPR047297">
    <property type="entry name" value="FXYD_motif"/>
</dbReference>
<dbReference type="PROSITE" id="PS01310">
    <property type="entry name" value="FXYD"/>
    <property type="match status" value="1"/>
</dbReference>
<comment type="subcellular location">
    <subcellularLocation>
        <location evidence="1">Membrane</location>
        <topology evidence="1">Single-pass membrane protein</topology>
    </subcellularLocation>
</comment>
<evidence type="ECO:0000256" key="3">
    <source>
        <dbReference type="ARBA" id="ARBA00022448"/>
    </source>
</evidence>
<keyword evidence="3 8" id="KW-0813">Transport</keyword>
<dbReference type="Ensembl" id="ENSECRT00000027729.1">
    <property type="protein sequence ID" value="ENSECRP00000027156.1"/>
    <property type="gene ID" value="ENSECRG00000018378.1"/>
</dbReference>
<sequence>MLLLTDSATMEENPFHYDYDTLRTTGVILAVVMFISGIVIHFFQQQPKLISQMCLASSG</sequence>
<evidence type="ECO:0000256" key="5">
    <source>
        <dbReference type="ARBA" id="ARBA00022989"/>
    </source>
</evidence>
<comment type="similarity">
    <text evidence="2 8">Belongs to the FXYD family.</text>
</comment>
<evidence type="ECO:0000256" key="6">
    <source>
        <dbReference type="ARBA" id="ARBA00023065"/>
    </source>
</evidence>
<reference evidence="9" key="3">
    <citation type="submission" date="2025-09" db="UniProtKB">
        <authorList>
            <consortium name="Ensembl"/>
        </authorList>
    </citation>
    <scope>IDENTIFICATION</scope>
</reference>
<dbReference type="Proteomes" id="UP000694620">
    <property type="component" value="Chromosome 17"/>
</dbReference>
<protein>
    <recommendedName>
        <fullName evidence="8">FXYD domain-containing ion transport regulator</fullName>
    </recommendedName>
</protein>
<evidence type="ECO:0000256" key="4">
    <source>
        <dbReference type="ARBA" id="ARBA00022692"/>
    </source>
</evidence>
<dbReference type="GO" id="GO:0043269">
    <property type="term" value="P:regulation of monoatomic ion transport"/>
    <property type="evidence" value="ECO:0007669"/>
    <property type="project" value="InterPro"/>
</dbReference>
<evidence type="ECO:0000256" key="8">
    <source>
        <dbReference type="RuleBase" id="RU364131"/>
    </source>
</evidence>
<evidence type="ECO:0000313" key="10">
    <source>
        <dbReference type="Proteomes" id="UP000694620"/>
    </source>
</evidence>
<dbReference type="GO" id="GO:0017080">
    <property type="term" value="F:sodium channel regulator activity"/>
    <property type="evidence" value="ECO:0007669"/>
    <property type="project" value="TreeGrafter"/>
</dbReference>
<keyword evidence="6 8" id="KW-0406">Ion transport</keyword>
<reference evidence="9" key="1">
    <citation type="submission" date="2021-06" db="EMBL/GenBank/DDBJ databases">
        <authorList>
            <consortium name="Wellcome Sanger Institute Data Sharing"/>
        </authorList>
    </citation>
    <scope>NUCLEOTIDE SEQUENCE [LARGE SCALE GENOMIC DNA]</scope>
</reference>
<keyword evidence="10" id="KW-1185">Reference proteome</keyword>
<dbReference type="GO" id="GO:0016020">
    <property type="term" value="C:membrane"/>
    <property type="evidence" value="ECO:0007669"/>
    <property type="project" value="UniProtKB-SubCell"/>
</dbReference>
<dbReference type="GO" id="GO:0006811">
    <property type="term" value="P:monoatomic ion transport"/>
    <property type="evidence" value="ECO:0007669"/>
    <property type="project" value="UniProtKB-KW"/>
</dbReference>
<dbReference type="Gene3D" id="1.20.5.780">
    <property type="entry name" value="Single helix bin"/>
    <property type="match status" value="1"/>
</dbReference>
<dbReference type="Pfam" id="PF02038">
    <property type="entry name" value="ATP1G1_PLM_MAT8"/>
    <property type="match status" value="1"/>
</dbReference>
<dbReference type="PANTHER" id="PTHR14132">
    <property type="entry name" value="SODIUM/POTASSIUM-TRANSPORTING ATPASE SUBUNIT GAMMA"/>
    <property type="match status" value="1"/>
</dbReference>
<name>A0A8C4T6U9_ERPCA</name>
<feature type="transmembrane region" description="Helical" evidence="8">
    <location>
        <begin position="24"/>
        <end position="43"/>
    </location>
</feature>
<dbReference type="InterPro" id="IPR000272">
    <property type="entry name" value="Ion-transport_regulator_FXYD"/>
</dbReference>
<evidence type="ECO:0000256" key="2">
    <source>
        <dbReference type="ARBA" id="ARBA00005948"/>
    </source>
</evidence>
<keyword evidence="5 8" id="KW-1133">Transmembrane helix</keyword>